<proteinExistence type="predicted"/>
<dbReference type="EMBL" id="CH474005">
    <property type="protein sequence ID" value="EDL96625.1"/>
    <property type="molecule type" value="Genomic_DNA"/>
</dbReference>
<organism evidence="1 2">
    <name type="scientific">Rattus norvegicus</name>
    <name type="common">Rat</name>
    <dbReference type="NCBI Taxonomy" id="10116"/>
    <lineage>
        <taxon>Eukaryota</taxon>
        <taxon>Metazoa</taxon>
        <taxon>Chordata</taxon>
        <taxon>Craniata</taxon>
        <taxon>Vertebrata</taxon>
        <taxon>Euteleostomi</taxon>
        <taxon>Mammalia</taxon>
        <taxon>Eutheria</taxon>
        <taxon>Euarchontoglires</taxon>
        <taxon>Glires</taxon>
        <taxon>Rodentia</taxon>
        <taxon>Myomorpha</taxon>
        <taxon>Muroidea</taxon>
        <taxon>Muridae</taxon>
        <taxon>Murinae</taxon>
        <taxon>Rattus</taxon>
    </lineage>
</organism>
<accession>A6JWY4</accession>
<evidence type="ECO:0000313" key="1">
    <source>
        <dbReference type="EMBL" id="EDL96625.1"/>
    </source>
</evidence>
<evidence type="ECO:0000313" key="2">
    <source>
        <dbReference type="Proteomes" id="UP000234681"/>
    </source>
</evidence>
<sequence length="72" mass="8567">MMSPEPEVPACLAARLGQVMTHSHFPEKEKGQQYSFWRHVYPVPLRKSSLCFRRQHSWEDYFYSYVNTQSQG</sequence>
<name>A6JWY4_RAT</name>
<dbReference type="AlphaFoldDB" id="A6JWY4"/>
<protein>
    <submittedName>
        <fullName evidence="1">RCG32094</fullName>
    </submittedName>
</protein>
<gene>
    <name evidence="1" type="ORF">rCG_32094</name>
</gene>
<dbReference type="Proteomes" id="UP000234681">
    <property type="component" value="Chromosome 3"/>
</dbReference>
<reference evidence="1 2" key="1">
    <citation type="submission" date="2005-09" db="EMBL/GenBank/DDBJ databases">
        <authorList>
            <person name="Mural R.J."/>
            <person name="Li P.W."/>
            <person name="Adams M.D."/>
            <person name="Amanatides P.G."/>
            <person name="Baden-Tillson H."/>
            <person name="Barnstead M."/>
            <person name="Chin S.H."/>
            <person name="Dew I."/>
            <person name="Evans C.A."/>
            <person name="Ferriera S."/>
            <person name="Flanigan M."/>
            <person name="Fosler C."/>
            <person name="Glodek A."/>
            <person name="Gu Z."/>
            <person name="Holt R.A."/>
            <person name="Jennings D."/>
            <person name="Kraft C.L."/>
            <person name="Lu F."/>
            <person name="Nguyen T."/>
            <person name="Nusskern D.R."/>
            <person name="Pfannkoch C.M."/>
            <person name="Sitter C."/>
            <person name="Sutton G.G."/>
            <person name="Venter J.C."/>
            <person name="Wang Z."/>
            <person name="Woodage T."/>
            <person name="Zheng X.H."/>
            <person name="Zhong F."/>
        </authorList>
    </citation>
    <scope>NUCLEOTIDE SEQUENCE [LARGE SCALE GENOMIC DNA]</scope>
    <source>
        <strain>BN</strain>
        <strain evidence="2">Sprague-Dawley</strain>
    </source>
</reference>